<dbReference type="GO" id="GO:0005524">
    <property type="term" value="F:ATP binding"/>
    <property type="evidence" value="ECO:0007669"/>
    <property type="project" value="UniProtKB-KW"/>
</dbReference>
<keyword evidence="9" id="KW-1185">Reference proteome</keyword>
<dbReference type="AlphaFoldDB" id="A0AAD1UF14"/>
<dbReference type="Gene3D" id="1.10.510.10">
    <property type="entry name" value="Transferase(Phosphotransferase) domain 1"/>
    <property type="match status" value="1"/>
</dbReference>
<evidence type="ECO:0000259" key="7">
    <source>
        <dbReference type="PROSITE" id="PS50011"/>
    </source>
</evidence>
<organism evidence="8 9">
    <name type="scientific">Euplotes crassus</name>
    <dbReference type="NCBI Taxonomy" id="5936"/>
    <lineage>
        <taxon>Eukaryota</taxon>
        <taxon>Sar</taxon>
        <taxon>Alveolata</taxon>
        <taxon>Ciliophora</taxon>
        <taxon>Intramacronucleata</taxon>
        <taxon>Spirotrichea</taxon>
        <taxon>Hypotrichia</taxon>
        <taxon>Euplotida</taxon>
        <taxon>Euplotidae</taxon>
        <taxon>Moneuplotes</taxon>
    </lineage>
</organism>
<keyword evidence="2" id="KW-0723">Serine/threonine-protein kinase</keyword>
<dbReference type="FunFam" id="1.10.510.10:FF:000571">
    <property type="entry name" value="Maternal embryonic leucine zipper kinase"/>
    <property type="match status" value="1"/>
</dbReference>
<dbReference type="CDD" id="cd05117">
    <property type="entry name" value="STKc_CAMK"/>
    <property type="match status" value="1"/>
</dbReference>
<keyword evidence="4" id="KW-0547">Nucleotide-binding</keyword>
<dbReference type="EMBL" id="CAMPGE010006520">
    <property type="protein sequence ID" value="CAI2365374.1"/>
    <property type="molecule type" value="Genomic_DNA"/>
</dbReference>
<dbReference type="SUPFAM" id="SSF47473">
    <property type="entry name" value="EF-hand"/>
    <property type="match status" value="1"/>
</dbReference>
<name>A0AAD1UF14_EUPCR</name>
<dbReference type="Pfam" id="PF00069">
    <property type="entry name" value="Pkinase"/>
    <property type="match status" value="1"/>
</dbReference>
<dbReference type="GO" id="GO:0004674">
    <property type="term" value="F:protein serine/threonine kinase activity"/>
    <property type="evidence" value="ECO:0007669"/>
    <property type="project" value="UniProtKB-KW"/>
</dbReference>
<evidence type="ECO:0000313" key="8">
    <source>
        <dbReference type="EMBL" id="CAI2365374.1"/>
    </source>
</evidence>
<keyword evidence="6" id="KW-0067">ATP-binding</keyword>
<evidence type="ECO:0000256" key="4">
    <source>
        <dbReference type="ARBA" id="ARBA00022741"/>
    </source>
</evidence>
<feature type="domain" description="Protein kinase" evidence="7">
    <location>
        <begin position="27"/>
        <end position="288"/>
    </location>
</feature>
<comment type="subunit">
    <text evidence="1">Monomer.</text>
</comment>
<dbReference type="InterPro" id="IPR050205">
    <property type="entry name" value="CDPK_Ser/Thr_kinases"/>
</dbReference>
<dbReference type="InterPro" id="IPR011009">
    <property type="entry name" value="Kinase-like_dom_sf"/>
</dbReference>
<comment type="caution">
    <text evidence="8">The sequence shown here is derived from an EMBL/GenBank/DDBJ whole genome shotgun (WGS) entry which is preliminary data.</text>
</comment>
<dbReference type="Proteomes" id="UP001295684">
    <property type="component" value="Unassembled WGS sequence"/>
</dbReference>
<evidence type="ECO:0000256" key="2">
    <source>
        <dbReference type="ARBA" id="ARBA00022527"/>
    </source>
</evidence>
<dbReference type="PANTHER" id="PTHR24349">
    <property type="entry name" value="SERINE/THREONINE-PROTEIN KINASE"/>
    <property type="match status" value="1"/>
</dbReference>
<accession>A0AAD1UF14</accession>
<evidence type="ECO:0000256" key="3">
    <source>
        <dbReference type="ARBA" id="ARBA00022679"/>
    </source>
</evidence>
<keyword evidence="5" id="KW-0418">Kinase</keyword>
<reference evidence="8" key="1">
    <citation type="submission" date="2023-07" db="EMBL/GenBank/DDBJ databases">
        <authorList>
            <consortium name="AG Swart"/>
            <person name="Singh M."/>
            <person name="Singh A."/>
            <person name="Seah K."/>
            <person name="Emmerich C."/>
        </authorList>
    </citation>
    <scope>NUCLEOTIDE SEQUENCE</scope>
    <source>
        <strain evidence="8">DP1</strain>
    </source>
</reference>
<gene>
    <name evidence="8" type="ORF">ECRASSUSDP1_LOCUS6717</name>
</gene>
<evidence type="ECO:0000256" key="6">
    <source>
        <dbReference type="ARBA" id="ARBA00022840"/>
    </source>
</evidence>
<dbReference type="SUPFAM" id="SSF56112">
    <property type="entry name" value="Protein kinase-like (PK-like)"/>
    <property type="match status" value="1"/>
</dbReference>
<dbReference type="InterPro" id="IPR011992">
    <property type="entry name" value="EF-hand-dom_pair"/>
</dbReference>
<evidence type="ECO:0000256" key="1">
    <source>
        <dbReference type="ARBA" id="ARBA00011245"/>
    </source>
</evidence>
<evidence type="ECO:0000313" key="9">
    <source>
        <dbReference type="Proteomes" id="UP001295684"/>
    </source>
</evidence>
<dbReference type="InterPro" id="IPR000719">
    <property type="entry name" value="Prot_kinase_dom"/>
</dbReference>
<sequence length="476" mass="54923">MGCTSCKQNQTIESTRYVKDVIKSKYKIERIISGDGLLGKVFIASIKDEPEQKVAIKAIAKKQMNLSNKDISAMKVLEEVKILEKLDHPNMCTYIESYETEKTIYIVMEYFEGTQLFDLMIQRVESKGSFNEREVCDIIKKILDVLKYCHSQEIMHKDLKPKKVLCDSNGNLKIVDFGLSKWDFFTTIQMMTGKTFYLAPEILKNDKTTKCDIWSVGVIMYSLLSGCLPFTSDTNQTVFQKAIKGEYSMESGVWDGISHQAKDLIQHMINIDVDKRYTAEDCLAHEWFTMEHQTIDDKKYSTGIVKNLKLMRSQTIMESAAQTLVKKKIEIQDIRGIRNELKKLCDEDGTVDSINFKKILLKFESSLTSEQADIIIKEILSTQKTSGRINYLEFIDELKSLHSYNSDTRMWLTFSKYINQESGHLPYSELQAAIGEVDSPRTKDDISQVCMILNISEDEEIDFVKFKEILKHKKHY</sequence>
<proteinExistence type="predicted"/>
<evidence type="ECO:0000256" key="5">
    <source>
        <dbReference type="ARBA" id="ARBA00022777"/>
    </source>
</evidence>
<keyword evidence="3" id="KW-0808">Transferase</keyword>
<dbReference type="Gene3D" id="1.10.238.10">
    <property type="entry name" value="EF-hand"/>
    <property type="match status" value="1"/>
</dbReference>
<dbReference type="PROSITE" id="PS50011">
    <property type="entry name" value="PROTEIN_KINASE_DOM"/>
    <property type="match status" value="1"/>
</dbReference>
<protein>
    <recommendedName>
        <fullName evidence="7">Protein kinase domain-containing protein</fullName>
    </recommendedName>
</protein>